<evidence type="ECO:0000256" key="2">
    <source>
        <dbReference type="PROSITE-ProRule" id="PRU01091"/>
    </source>
</evidence>
<name>E4T1X5_PALPW</name>
<feature type="domain" description="OmpR/PhoB-type" evidence="3">
    <location>
        <begin position="21"/>
        <end position="118"/>
    </location>
</feature>
<dbReference type="GO" id="GO:0006355">
    <property type="term" value="P:regulation of DNA-templated transcription"/>
    <property type="evidence" value="ECO:0007669"/>
    <property type="project" value="InterPro"/>
</dbReference>
<dbReference type="Gene3D" id="1.10.10.10">
    <property type="entry name" value="Winged helix-like DNA-binding domain superfamily/Winged helix DNA-binding domain"/>
    <property type="match status" value="1"/>
</dbReference>
<proteinExistence type="predicted"/>
<keyword evidence="5" id="KW-1185">Reference proteome</keyword>
<dbReference type="AlphaFoldDB" id="E4T1X5"/>
<evidence type="ECO:0000256" key="1">
    <source>
        <dbReference type="ARBA" id="ARBA00023125"/>
    </source>
</evidence>
<evidence type="ECO:0000313" key="4">
    <source>
        <dbReference type="EMBL" id="ADQ78719.1"/>
    </source>
</evidence>
<dbReference type="PROSITE" id="PS51755">
    <property type="entry name" value="OMPR_PHOB"/>
    <property type="match status" value="1"/>
</dbReference>
<dbReference type="HOGENOM" id="CLU_2035722_0_0_10"/>
<dbReference type="InterPro" id="IPR036388">
    <property type="entry name" value="WH-like_DNA-bd_sf"/>
</dbReference>
<dbReference type="KEGG" id="ppn:Palpr_0560"/>
<dbReference type="RefSeq" id="WP_013444088.1">
    <property type="nucleotide sequence ID" value="NC_014734.1"/>
</dbReference>
<accession>E4T1X5</accession>
<evidence type="ECO:0000313" key="5">
    <source>
        <dbReference type="Proteomes" id="UP000008718"/>
    </source>
</evidence>
<dbReference type="InterPro" id="IPR016032">
    <property type="entry name" value="Sig_transdc_resp-reg_C-effctor"/>
</dbReference>
<dbReference type="SMART" id="SM00862">
    <property type="entry name" value="Trans_reg_C"/>
    <property type="match status" value="1"/>
</dbReference>
<dbReference type="Pfam" id="PF00486">
    <property type="entry name" value="Trans_reg_C"/>
    <property type="match status" value="1"/>
</dbReference>
<protein>
    <submittedName>
        <fullName evidence="4">Putative two component transcriptional regulator, winged helix family</fullName>
    </submittedName>
</protein>
<sequence>MENERIIFKAHSEALEKLLKTPSYTIGAYSIDVQKKTLTLGAETTRLTNKELHLLILLAANPNVMLERKYLLETIWDENNYFNGRSMDVYLCKLRKLLKADTNLIIINIHGKGYKLIAPSK</sequence>
<dbReference type="CDD" id="cd00383">
    <property type="entry name" value="trans_reg_C"/>
    <property type="match status" value="1"/>
</dbReference>
<reference key="1">
    <citation type="submission" date="2010-11" db="EMBL/GenBank/DDBJ databases">
        <title>The complete genome of Paludibacter propionicigenes DSM 17365.</title>
        <authorList>
            <consortium name="US DOE Joint Genome Institute (JGI-PGF)"/>
            <person name="Lucas S."/>
            <person name="Copeland A."/>
            <person name="Lapidus A."/>
            <person name="Bruce D."/>
            <person name="Goodwin L."/>
            <person name="Pitluck S."/>
            <person name="Kyrpides N."/>
            <person name="Mavromatis K."/>
            <person name="Ivanova N."/>
            <person name="Munk A.C."/>
            <person name="Brettin T."/>
            <person name="Detter J.C."/>
            <person name="Han C."/>
            <person name="Tapia R."/>
            <person name="Land M."/>
            <person name="Hauser L."/>
            <person name="Markowitz V."/>
            <person name="Cheng J.-F."/>
            <person name="Hugenholtz P."/>
            <person name="Woyke T."/>
            <person name="Wu D."/>
            <person name="Gronow S."/>
            <person name="Wellnitz S."/>
            <person name="Brambilla E."/>
            <person name="Klenk H.-P."/>
            <person name="Eisen J.A."/>
        </authorList>
    </citation>
    <scope>NUCLEOTIDE SEQUENCE</scope>
    <source>
        <strain>WB4</strain>
    </source>
</reference>
<feature type="DNA-binding region" description="OmpR/PhoB-type" evidence="2">
    <location>
        <begin position="21"/>
        <end position="118"/>
    </location>
</feature>
<dbReference type="SUPFAM" id="SSF46894">
    <property type="entry name" value="C-terminal effector domain of the bipartite response regulators"/>
    <property type="match status" value="1"/>
</dbReference>
<gene>
    <name evidence="4" type="ordered locus">Palpr_0560</name>
</gene>
<dbReference type="OrthoDB" id="9790442at2"/>
<dbReference type="Proteomes" id="UP000008718">
    <property type="component" value="Chromosome"/>
</dbReference>
<dbReference type="STRING" id="694427.Palpr_0560"/>
<dbReference type="GO" id="GO:0000160">
    <property type="term" value="P:phosphorelay signal transduction system"/>
    <property type="evidence" value="ECO:0007669"/>
    <property type="project" value="InterPro"/>
</dbReference>
<reference evidence="4 5" key="2">
    <citation type="journal article" date="2011" name="Stand. Genomic Sci.">
        <title>Complete genome sequence of Paludibacter propionicigenes type strain (WB4).</title>
        <authorList>
            <person name="Gronow S."/>
            <person name="Munk C."/>
            <person name="Lapidus A."/>
            <person name="Nolan M."/>
            <person name="Lucas S."/>
            <person name="Hammon N."/>
            <person name="Deshpande S."/>
            <person name="Cheng J.F."/>
            <person name="Tapia R."/>
            <person name="Han C."/>
            <person name="Goodwin L."/>
            <person name="Pitluck S."/>
            <person name="Liolios K."/>
            <person name="Ivanova N."/>
            <person name="Mavromatis K."/>
            <person name="Mikhailova N."/>
            <person name="Pati A."/>
            <person name="Chen A."/>
            <person name="Palaniappan K."/>
            <person name="Land M."/>
            <person name="Hauser L."/>
            <person name="Chang Y.J."/>
            <person name="Jeffries C.D."/>
            <person name="Brambilla E."/>
            <person name="Rohde M."/>
            <person name="Goker M."/>
            <person name="Detter J.C."/>
            <person name="Woyke T."/>
            <person name="Bristow J."/>
            <person name="Eisen J.A."/>
            <person name="Markowitz V."/>
            <person name="Hugenholtz P."/>
            <person name="Kyrpides N.C."/>
            <person name="Klenk H.P."/>
        </authorList>
    </citation>
    <scope>NUCLEOTIDE SEQUENCE [LARGE SCALE GENOMIC DNA]</scope>
    <source>
        <strain evidence="5">DSM 17365 / JCM 13257 / WB4</strain>
    </source>
</reference>
<organism evidence="4 5">
    <name type="scientific">Paludibacter propionicigenes (strain DSM 17365 / JCM 13257 / WB4)</name>
    <dbReference type="NCBI Taxonomy" id="694427"/>
    <lineage>
        <taxon>Bacteria</taxon>
        <taxon>Pseudomonadati</taxon>
        <taxon>Bacteroidota</taxon>
        <taxon>Bacteroidia</taxon>
        <taxon>Bacteroidales</taxon>
        <taxon>Paludibacteraceae</taxon>
        <taxon>Paludibacter</taxon>
    </lineage>
</organism>
<dbReference type="InterPro" id="IPR001867">
    <property type="entry name" value="OmpR/PhoB-type_DNA-bd"/>
</dbReference>
<evidence type="ECO:0000259" key="3">
    <source>
        <dbReference type="PROSITE" id="PS51755"/>
    </source>
</evidence>
<dbReference type="EMBL" id="CP002345">
    <property type="protein sequence ID" value="ADQ78719.1"/>
    <property type="molecule type" value="Genomic_DNA"/>
</dbReference>
<keyword evidence="1 2" id="KW-0238">DNA-binding</keyword>
<dbReference type="GO" id="GO:0003677">
    <property type="term" value="F:DNA binding"/>
    <property type="evidence" value="ECO:0007669"/>
    <property type="project" value="UniProtKB-UniRule"/>
</dbReference>
<dbReference type="eggNOG" id="COG0745">
    <property type="taxonomic scope" value="Bacteria"/>
</dbReference>